<dbReference type="KEGG" id="ipa:Isop_3633"/>
<protein>
    <submittedName>
        <fullName evidence="6">Amidohydrolase</fullName>
    </submittedName>
</protein>
<dbReference type="SUPFAM" id="SSF51556">
    <property type="entry name" value="Metallo-dependent hydrolases"/>
    <property type="match status" value="1"/>
</dbReference>
<dbReference type="Gene3D" id="2.30.40.10">
    <property type="entry name" value="Urease, subunit C, domain 1"/>
    <property type="match status" value="1"/>
</dbReference>
<dbReference type="Gene3D" id="3.20.20.140">
    <property type="entry name" value="Metal-dependent hydrolases"/>
    <property type="match status" value="1"/>
</dbReference>
<dbReference type="PANTHER" id="PTHR11271:SF6">
    <property type="entry name" value="GUANINE DEAMINASE"/>
    <property type="match status" value="1"/>
</dbReference>
<organism evidence="6 7">
    <name type="scientific">Isosphaera pallida (strain ATCC 43644 / DSM 9630 / IS1B)</name>
    <dbReference type="NCBI Taxonomy" id="575540"/>
    <lineage>
        <taxon>Bacteria</taxon>
        <taxon>Pseudomonadati</taxon>
        <taxon>Planctomycetota</taxon>
        <taxon>Planctomycetia</taxon>
        <taxon>Isosphaerales</taxon>
        <taxon>Isosphaeraceae</taxon>
        <taxon>Isosphaera</taxon>
    </lineage>
</organism>
<dbReference type="eggNOG" id="COG0402">
    <property type="taxonomic scope" value="Bacteria"/>
</dbReference>
<reference evidence="6 7" key="2">
    <citation type="journal article" date="2011" name="Stand. Genomic Sci.">
        <title>Complete genome sequence of Isosphaera pallida type strain (IS1B).</title>
        <authorList>
            <consortium name="US DOE Joint Genome Institute (JGI-PGF)"/>
            <person name="Goker M."/>
            <person name="Cleland D."/>
            <person name="Saunders E."/>
            <person name="Lapidus A."/>
            <person name="Nolan M."/>
            <person name="Lucas S."/>
            <person name="Hammon N."/>
            <person name="Deshpande S."/>
            <person name="Cheng J.F."/>
            <person name="Tapia R."/>
            <person name="Han C."/>
            <person name="Goodwin L."/>
            <person name="Pitluck S."/>
            <person name="Liolios K."/>
            <person name="Pagani I."/>
            <person name="Ivanova N."/>
            <person name="Mavromatis K."/>
            <person name="Pati A."/>
            <person name="Chen A."/>
            <person name="Palaniappan K."/>
            <person name="Land M."/>
            <person name="Hauser L."/>
            <person name="Chang Y.J."/>
            <person name="Jeffries C.D."/>
            <person name="Detter J.C."/>
            <person name="Beck B."/>
            <person name="Woyke T."/>
            <person name="Bristow J."/>
            <person name="Eisen J.A."/>
            <person name="Markowitz V."/>
            <person name="Hugenholtz P."/>
            <person name="Kyrpides N.C."/>
            <person name="Klenk H.P."/>
        </authorList>
    </citation>
    <scope>NUCLEOTIDE SEQUENCE [LARGE SCALE GENOMIC DNA]</scope>
    <source>
        <strain evidence="7">ATCC 43644 / DSM 9630 / IS1B</strain>
    </source>
</reference>
<dbReference type="GO" id="GO:0008270">
    <property type="term" value="F:zinc ion binding"/>
    <property type="evidence" value="ECO:0007669"/>
    <property type="project" value="TreeGrafter"/>
</dbReference>
<evidence type="ECO:0000259" key="5">
    <source>
        <dbReference type="Pfam" id="PF01979"/>
    </source>
</evidence>
<dbReference type="InterPro" id="IPR032466">
    <property type="entry name" value="Metal_Hydrolase"/>
</dbReference>
<feature type="domain" description="Amidohydrolase-related" evidence="5">
    <location>
        <begin position="65"/>
        <end position="418"/>
    </location>
</feature>
<dbReference type="STRING" id="575540.Isop_3633"/>
<dbReference type="Proteomes" id="UP000008631">
    <property type="component" value="Chromosome"/>
</dbReference>
<evidence type="ECO:0000256" key="1">
    <source>
        <dbReference type="ARBA" id="ARBA00001947"/>
    </source>
</evidence>
<dbReference type="GO" id="GO:0046098">
    <property type="term" value="P:guanine metabolic process"/>
    <property type="evidence" value="ECO:0007669"/>
    <property type="project" value="TreeGrafter"/>
</dbReference>
<dbReference type="Pfam" id="PF01979">
    <property type="entry name" value="Amidohydro_1"/>
    <property type="match status" value="1"/>
</dbReference>
<dbReference type="EMBL" id="CP002353">
    <property type="protein sequence ID" value="ADV64190.1"/>
    <property type="molecule type" value="Genomic_DNA"/>
</dbReference>
<dbReference type="HOGENOM" id="CLU_012358_0_2_0"/>
<dbReference type="InterPro" id="IPR011059">
    <property type="entry name" value="Metal-dep_hydrolase_composite"/>
</dbReference>
<evidence type="ECO:0000313" key="6">
    <source>
        <dbReference type="EMBL" id="ADV64190.1"/>
    </source>
</evidence>
<accession>E8QYK7</accession>
<dbReference type="FunCoup" id="E8QYK7">
    <property type="interactions" value="359"/>
</dbReference>
<evidence type="ECO:0000256" key="2">
    <source>
        <dbReference type="ARBA" id="ARBA00022723"/>
    </source>
</evidence>
<dbReference type="InParanoid" id="E8QYK7"/>
<dbReference type="GO" id="GO:0008892">
    <property type="term" value="F:guanine deaminase activity"/>
    <property type="evidence" value="ECO:0007669"/>
    <property type="project" value="TreeGrafter"/>
</dbReference>
<keyword evidence="7" id="KW-1185">Reference proteome</keyword>
<dbReference type="SUPFAM" id="SSF51338">
    <property type="entry name" value="Composite domain of metallo-dependent hydrolases"/>
    <property type="match status" value="1"/>
</dbReference>
<keyword evidence="3" id="KW-0378">Hydrolase</keyword>
<dbReference type="RefSeq" id="WP_013566478.1">
    <property type="nucleotide sequence ID" value="NC_014962.1"/>
</dbReference>
<dbReference type="AlphaFoldDB" id="E8QYK7"/>
<keyword evidence="4" id="KW-0862">Zinc</keyword>
<gene>
    <name evidence="6" type="ordered locus">Isop_3633</name>
</gene>
<evidence type="ECO:0000256" key="3">
    <source>
        <dbReference type="ARBA" id="ARBA00022801"/>
    </source>
</evidence>
<keyword evidence="2" id="KW-0479">Metal-binding</keyword>
<dbReference type="OrthoDB" id="9807210at2"/>
<dbReference type="InterPro" id="IPR006680">
    <property type="entry name" value="Amidohydro-rel"/>
</dbReference>
<sequence>MILEGTLIRPNTSGRVELIAGQLTIDPQAGRIVQVRTIDDAPTAADSYSSPQPPDLGGHATEWLVAPGFIDAHVHLPQFDAIGAGGLPLLDWLDRAILPVEARWNDSDYARDRVRAAIGRMLDHGTTAFAAYATIHHDATRAALEEAHALGLRAAIGQPMMDQHHARDSIRSTDALLEEACALLEENASRHGGRVEVALTPRYAVGCSARLMTGLAELARDHGALIQTHLSETRDEVELALKIHPASNYTAIYDQYGLLTPRTVLGHGVWLDDNERQLLAQRGAVVAHCPVANAFLRSGAMDWNLLDQCGVRLAIGSDIGAGSQPAMPRVGQALLRTVGDLHPEGPIPDPAEVWWRLTRGNALALGWENVGHLEPGAEADLLVLRPDVAWSNAPDPLGMLLHSWDDRWLKAVIVAGRVARRFP</sequence>
<dbReference type="PANTHER" id="PTHR11271">
    <property type="entry name" value="GUANINE DEAMINASE"/>
    <property type="match status" value="1"/>
</dbReference>
<dbReference type="GO" id="GO:0005829">
    <property type="term" value="C:cytosol"/>
    <property type="evidence" value="ECO:0007669"/>
    <property type="project" value="TreeGrafter"/>
</dbReference>
<evidence type="ECO:0000313" key="7">
    <source>
        <dbReference type="Proteomes" id="UP000008631"/>
    </source>
</evidence>
<comment type="cofactor">
    <cofactor evidence="1">
        <name>Zn(2+)</name>
        <dbReference type="ChEBI" id="CHEBI:29105"/>
    </cofactor>
</comment>
<reference key="1">
    <citation type="submission" date="2010-11" db="EMBL/GenBank/DDBJ databases">
        <title>The complete sequence of chromosome of Isophaera pallida ATCC 43644.</title>
        <authorList>
            <consortium name="US DOE Joint Genome Institute (JGI-PGF)"/>
            <person name="Lucas S."/>
            <person name="Copeland A."/>
            <person name="Lapidus A."/>
            <person name="Bruce D."/>
            <person name="Goodwin L."/>
            <person name="Pitluck S."/>
            <person name="Kyrpides N."/>
            <person name="Mavromatis K."/>
            <person name="Pagani I."/>
            <person name="Ivanova N."/>
            <person name="Saunders E."/>
            <person name="Brettin T."/>
            <person name="Detter J.C."/>
            <person name="Han C."/>
            <person name="Tapia R."/>
            <person name="Land M."/>
            <person name="Hauser L."/>
            <person name="Markowitz V."/>
            <person name="Cheng J.-F."/>
            <person name="Hugenholtz P."/>
            <person name="Woyke T."/>
            <person name="Wu D."/>
            <person name="Eisen J.A."/>
        </authorList>
    </citation>
    <scope>NUCLEOTIDE SEQUENCE</scope>
    <source>
        <strain>ATCC 43644</strain>
    </source>
</reference>
<proteinExistence type="predicted"/>
<evidence type="ECO:0000256" key="4">
    <source>
        <dbReference type="ARBA" id="ARBA00022833"/>
    </source>
</evidence>
<dbReference type="InterPro" id="IPR051607">
    <property type="entry name" value="Metallo-dep_hydrolases"/>
</dbReference>
<name>E8QYK7_ISOPI</name>